<evidence type="ECO:0000313" key="19">
    <source>
        <dbReference type="EMBL" id="MEK8051628.1"/>
    </source>
</evidence>
<evidence type="ECO:0000256" key="1">
    <source>
        <dbReference type="ARBA" id="ARBA00000085"/>
    </source>
</evidence>
<feature type="domain" description="PAC" evidence="18">
    <location>
        <begin position="386"/>
        <end position="440"/>
    </location>
</feature>
<dbReference type="SMART" id="SM00387">
    <property type="entry name" value="HATPase_c"/>
    <property type="match status" value="1"/>
</dbReference>
<dbReference type="Gene3D" id="3.30.565.10">
    <property type="entry name" value="Histidine kinase-like ATPase, C-terminal domain"/>
    <property type="match status" value="1"/>
</dbReference>
<dbReference type="InterPro" id="IPR029016">
    <property type="entry name" value="GAF-like_dom_sf"/>
</dbReference>
<dbReference type="PANTHER" id="PTHR45339">
    <property type="entry name" value="HYBRID SIGNAL TRANSDUCTION HISTIDINE KINASE J"/>
    <property type="match status" value="1"/>
</dbReference>
<comment type="catalytic activity">
    <reaction evidence="1">
        <text>ATP + protein L-histidine = ADP + protein N-phospho-L-histidine.</text>
        <dbReference type="EC" id="2.7.13.3"/>
    </reaction>
</comment>
<keyword evidence="20" id="KW-1185">Reference proteome</keyword>
<dbReference type="Pfam" id="PF02518">
    <property type="entry name" value="HATPase_c"/>
    <property type="match status" value="1"/>
</dbReference>
<dbReference type="Pfam" id="PF00512">
    <property type="entry name" value="HisKA"/>
    <property type="match status" value="1"/>
</dbReference>
<dbReference type="InterPro" id="IPR036641">
    <property type="entry name" value="HPT_dom_sf"/>
</dbReference>
<dbReference type="EC" id="2.7.13.3" evidence="3"/>
<keyword evidence="11" id="KW-1133">Transmembrane helix</keyword>
<dbReference type="CDD" id="cd00082">
    <property type="entry name" value="HisKA"/>
    <property type="match status" value="1"/>
</dbReference>
<evidence type="ECO:0000256" key="5">
    <source>
        <dbReference type="ARBA" id="ARBA00022553"/>
    </source>
</evidence>
<reference evidence="19 20" key="1">
    <citation type="submission" date="2024-04" db="EMBL/GenBank/DDBJ databases">
        <title>Novel species of the genus Ideonella isolated from streams.</title>
        <authorList>
            <person name="Lu H."/>
        </authorList>
    </citation>
    <scope>NUCLEOTIDE SEQUENCE [LARGE SCALE GENOMIC DNA]</scope>
    <source>
        <strain evidence="19 20">DXS22W</strain>
    </source>
</reference>
<evidence type="ECO:0000256" key="14">
    <source>
        <dbReference type="PROSITE-ProRule" id="PRU00169"/>
    </source>
</evidence>
<evidence type="ECO:0000256" key="10">
    <source>
        <dbReference type="ARBA" id="ARBA00022840"/>
    </source>
</evidence>
<keyword evidence="7" id="KW-0812">Transmembrane</keyword>
<sequence length="1693" mass="183123">MTEARAAAPLVTGVPDGLGAAMEERLRLMQAAVDQAGDAVFGVDADGRVAYANRAAGDWVGREPAALVGRHAGEVSPAWAADQLARHWASWRSLGGAVLESTLCTADGHQHPVEIRLCITLVHGRELLFALVHDIAQRLRAQQRDRRRLVLMESLALGAPLDALLERLCRDHEQQHPESLCAVMLRDDDSGHLVEIAGPSLPAEWRQLIANVPISADAPPCGAAAATGQRRVVDDIANEPSCAPMREAALRLGLATCWSEPIRGAQGRVLGTFALYRRRPGRPGAEEADDLAFAVQLAATAISQGQTTRQLAASERRLKDLLRALPDLVWMKDTQGVYRACNAAFERLLDRPEAEIIGCSDADFVDAESATAMRAHDASVIATGRPDVGERWLHFARDGHRGLFEIVQTPLYDADGQPTGLLGVARDVTLTRQGAQAITDQHRLVDTMFAQTTDAIVLLDPLTLAFMNFNDAACNGLGYSREAFARLRPMDLQGDLDEEGVLAVVRRALGGETVRFDTRHRKADGGLQIAAITLRRVQFAGRMMVSAVWRDITDSRLHEVRIQRLNQAYAMLSRVNEAIVRVRDSGTRLFNEVCRIVVDVGGFRLAWVGGLDPGGGGLFPITHSGSAEHYLDQLRLPSKQPPGPAAQAVAQGQVCVFNDIVESPASPLRESALAHGYRAFAAFPVPAGGTVRHALMVYSDIVGHFDEEQVALFTRLAQDLGFALDFNAAEQAQRQEQRFREQLVDSVAGLFFALDRQGRPVLWNRRFEEVTGYSRDEIMQRAATEYFDQDERQRIADSVREVFDRGESRVEASLVARDGRRMPYLFVSRRIDRSPEPLLVGTGTDISDRVRSERELALYRQQLEVLVATRTAELESVNARLAREDQRLRAMLALSQKASMLGEQELLQGGLEVACRQTASTGGCLVVVEDGQLLLGQQACVGLSGEDVAAPALTAPWQGVWQSVLAQRRVVALEGDAARQAGVPPGLARALCVPVVDEGEVRLLLCVADKAVGYDAADERALALIGGDLLRIVRRRRIEIALEQAKHAADAANQAKGAFLANMSHEIRTPMNAIVGFAHLLRRDPLTPRQVDHLARITDASQHLLQVINDILDFSKIEAHKITLDETDFGLRESVERVTAMLIDRARAKQVALSLEMPGCPAVVHGDRLRLEQVLLNLVGNAVKFTQRGRVMVRIAPVAEDGQQVRLRFEVEDTGIGMREDQIPHLFEAFEQADASTTRRFGGTGLGLAISKRLTELMRGRMGVRSVLGQGSLFWFELPLRRASGPALASAGAPLAGARALPAPGGGDAVVLQGARVLLAEDNAINQEVASTLLGALGVTVDVAANGEEAVQLVRDCPNGPYDLVLMDVQMPVMDGLRATAQIRSFEGATRLPIVAMTANAFEDDRAQCLAAGMDDYLAKPVEPQQLRQCLMGWLRQRRPSAALQPAGLEAAQRARLAAMPGLDLALGLSRVNGNWALYLRALRLFRGHHGPDLVRLGQGPDGGTTPAEPPAELPAEAWRPGSAPATALRRLAHSIAGAAATLGAETLQHHAQALEQALDPQAEGGRPRDAAALRALQQALGTALGEFFGALDRALDGEVPAPAPAPAVTAVDWTQVLGGLLSLKPLLVSHDTTAGELFDTQFPLLQAAFGEPAERLGRHIHSFSFAEALELLAPLLERAGRHAAEHEAGAAA</sequence>
<dbReference type="CDD" id="cd17546">
    <property type="entry name" value="REC_hyHK_CKI1_RcsC-like"/>
    <property type="match status" value="1"/>
</dbReference>
<evidence type="ECO:0000256" key="8">
    <source>
        <dbReference type="ARBA" id="ARBA00022741"/>
    </source>
</evidence>
<dbReference type="EMBL" id="JBBUTH010000008">
    <property type="protein sequence ID" value="MEK8051628.1"/>
    <property type="molecule type" value="Genomic_DNA"/>
</dbReference>
<feature type="domain" description="Response regulatory" evidence="16">
    <location>
        <begin position="1316"/>
        <end position="1435"/>
    </location>
</feature>
<dbReference type="PROSITE" id="PS50112">
    <property type="entry name" value="PAS"/>
    <property type="match status" value="3"/>
</dbReference>
<proteinExistence type="predicted"/>
<feature type="modified residue" description="4-aspartylphosphate" evidence="14">
    <location>
        <position position="1368"/>
    </location>
</feature>
<dbReference type="RefSeq" id="WP_341411330.1">
    <property type="nucleotide sequence ID" value="NZ_JBBUTH010000008.1"/>
</dbReference>
<dbReference type="InterPro" id="IPR000700">
    <property type="entry name" value="PAS-assoc_C"/>
</dbReference>
<evidence type="ECO:0000259" key="15">
    <source>
        <dbReference type="PROSITE" id="PS50109"/>
    </source>
</evidence>
<dbReference type="PROSITE" id="PS50109">
    <property type="entry name" value="HIS_KIN"/>
    <property type="match status" value="1"/>
</dbReference>
<keyword evidence="8" id="KW-0547">Nucleotide-binding</keyword>
<dbReference type="PANTHER" id="PTHR45339:SF1">
    <property type="entry name" value="HYBRID SIGNAL TRANSDUCTION HISTIDINE KINASE J"/>
    <property type="match status" value="1"/>
</dbReference>
<evidence type="ECO:0000256" key="13">
    <source>
        <dbReference type="ARBA" id="ARBA00023136"/>
    </source>
</evidence>
<feature type="domain" description="PAS" evidence="17">
    <location>
        <begin position="314"/>
        <end position="384"/>
    </location>
</feature>
<keyword evidence="4" id="KW-1003">Cell membrane</keyword>
<dbReference type="CDD" id="cd00130">
    <property type="entry name" value="PAS"/>
    <property type="match status" value="4"/>
</dbReference>
<dbReference type="Pfam" id="PF01627">
    <property type="entry name" value="Hpt"/>
    <property type="match status" value="1"/>
</dbReference>
<dbReference type="InterPro" id="IPR008207">
    <property type="entry name" value="Sig_transdc_His_kin_Hpt_dom"/>
</dbReference>
<evidence type="ECO:0000313" key="20">
    <source>
        <dbReference type="Proteomes" id="UP001365405"/>
    </source>
</evidence>
<evidence type="ECO:0000256" key="12">
    <source>
        <dbReference type="ARBA" id="ARBA00023012"/>
    </source>
</evidence>
<dbReference type="Gene3D" id="3.30.450.20">
    <property type="entry name" value="PAS domain"/>
    <property type="match status" value="4"/>
</dbReference>
<name>A0ABU9CIF5_9BURK</name>
<dbReference type="InterPro" id="IPR011006">
    <property type="entry name" value="CheY-like_superfamily"/>
</dbReference>
<dbReference type="PRINTS" id="PR00344">
    <property type="entry name" value="BCTRLSENSOR"/>
</dbReference>
<dbReference type="InterPro" id="IPR001789">
    <property type="entry name" value="Sig_transdc_resp-reg_receiver"/>
</dbReference>
<dbReference type="Pfam" id="PF13185">
    <property type="entry name" value="GAF_2"/>
    <property type="match status" value="3"/>
</dbReference>
<feature type="domain" description="PAS" evidence="17">
    <location>
        <begin position="736"/>
        <end position="806"/>
    </location>
</feature>
<dbReference type="PROSITE" id="PS50110">
    <property type="entry name" value="RESPONSE_REGULATORY"/>
    <property type="match status" value="1"/>
</dbReference>
<feature type="domain" description="PAS" evidence="17">
    <location>
        <begin position="25"/>
        <end position="70"/>
    </location>
</feature>
<dbReference type="Gene3D" id="1.10.287.130">
    <property type="match status" value="1"/>
</dbReference>
<dbReference type="Gene3D" id="3.40.50.2300">
    <property type="match status" value="1"/>
</dbReference>
<dbReference type="Gene3D" id="1.20.120.160">
    <property type="entry name" value="HPT domain"/>
    <property type="match status" value="1"/>
</dbReference>
<keyword evidence="10" id="KW-0067">ATP-binding</keyword>
<evidence type="ECO:0000259" key="18">
    <source>
        <dbReference type="PROSITE" id="PS50113"/>
    </source>
</evidence>
<dbReference type="CDD" id="cd16922">
    <property type="entry name" value="HATPase_EvgS-ArcB-TorS-like"/>
    <property type="match status" value="1"/>
</dbReference>
<dbReference type="InterPro" id="IPR036097">
    <property type="entry name" value="HisK_dim/P_sf"/>
</dbReference>
<dbReference type="SMART" id="SM00091">
    <property type="entry name" value="PAS"/>
    <property type="match status" value="4"/>
</dbReference>
<keyword evidence="5 14" id="KW-0597">Phosphoprotein</keyword>
<dbReference type="SMART" id="SM00388">
    <property type="entry name" value="HisKA"/>
    <property type="match status" value="1"/>
</dbReference>
<organism evidence="19 20">
    <name type="scientific">Pseudaquabacterium inlustre</name>
    <dbReference type="NCBI Taxonomy" id="2984192"/>
    <lineage>
        <taxon>Bacteria</taxon>
        <taxon>Pseudomonadati</taxon>
        <taxon>Pseudomonadota</taxon>
        <taxon>Betaproteobacteria</taxon>
        <taxon>Burkholderiales</taxon>
        <taxon>Sphaerotilaceae</taxon>
        <taxon>Pseudaquabacterium</taxon>
    </lineage>
</organism>
<evidence type="ECO:0000256" key="6">
    <source>
        <dbReference type="ARBA" id="ARBA00022679"/>
    </source>
</evidence>
<evidence type="ECO:0000256" key="7">
    <source>
        <dbReference type="ARBA" id="ARBA00022692"/>
    </source>
</evidence>
<dbReference type="Pfam" id="PF08448">
    <property type="entry name" value="PAS_4"/>
    <property type="match status" value="3"/>
</dbReference>
<dbReference type="SMART" id="SM00065">
    <property type="entry name" value="GAF"/>
    <property type="match status" value="2"/>
</dbReference>
<dbReference type="InterPro" id="IPR035965">
    <property type="entry name" value="PAS-like_dom_sf"/>
</dbReference>
<evidence type="ECO:0000256" key="11">
    <source>
        <dbReference type="ARBA" id="ARBA00022989"/>
    </source>
</evidence>
<evidence type="ECO:0000256" key="3">
    <source>
        <dbReference type="ARBA" id="ARBA00012438"/>
    </source>
</evidence>
<gene>
    <name evidence="19" type="ORF">AACH10_15365</name>
</gene>
<evidence type="ECO:0000256" key="4">
    <source>
        <dbReference type="ARBA" id="ARBA00022475"/>
    </source>
</evidence>
<evidence type="ECO:0000259" key="17">
    <source>
        <dbReference type="PROSITE" id="PS50112"/>
    </source>
</evidence>
<dbReference type="SMART" id="SM00448">
    <property type="entry name" value="REC"/>
    <property type="match status" value="1"/>
</dbReference>
<dbReference type="CDD" id="cd00088">
    <property type="entry name" value="HPT"/>
    <property type="match status" value="1"/>
</dbReference>
<feature type="domain" description="Histidine kinase" evidence="15">
    <location>
        <begin position="1062"/>
        <end position="1282"/>
    </location>
</feature>
<dbReference type="Proteomes" id="UP001365405">
    <property type="component" value="Unassembled WGS sequence"/>
</dbReference>
<comment type="caution">
    <text evidence="19">The sequence shown here is derived from an EMBL/GenBank/DDBJ whole genome shotgun (WGS) entry which is preliminary data.</text>
</comment>
<dbReference type="Pfam" id="PF13426">
    <property type="entry name" value="PAS_9"/>
    <property type="match status" value="1"/>
</dbReference>
<dbReference type="Pfam" id="PF00072">
    <property type="entry name" value="Response_reg"/>
    <property type="match status" value="1"/>
</dbReference>
<dbReference type="InterPro" id="IPR000014">
    <property type="entry name" value="PAS"/>
</dbReference>
<dbReference type="SUPFAM" id="SSF47384">
    <property type="entry name" value="Homodimeric domain of signal transducing histidine kinase"/>
    <property type="match status" value="1"/>
</dbReference>
<dbReference type="InterPro" id="IPR004358">
    <property type="entry name" value="Sig_transdc_His_kin-like_C"/>
</dbReference>
<dbReference type="SUPFAM" id="SSF55781">
    <property type="entry name" value="GAF domain-like"/>
    <property type="match status" value="3"/>
</dbReference>
<dbReference type="PROSITE" id="PS50113">
    <property type="entry name" value="PAC"/>
    <property type="match status" value="1"/>
</dbReference>
<dbReference type="SUPFAM" id="SSF52172">
    <property type="entry name" value="CheY-like"/>
    <property type="match status" value="1"/>
</dbReference>
<dbReference type="NCBIfam" id="TIGR00229">
    <property type="entry name" value="sensory_box"/>
    <property type="match status" value="4"/>
</dbReference>
<dbReference type="SUPFAM" id="SSF55874">
    <property type="entry name" value="ATPase domain of HSP90 chaperone/DNA topoisomerase II/histidine kinase"/>
    <property type="match status" value="1"/>
</dbReference>
<protein>
    <recommendedName>
        <fullName evidence="3">histidine kinase</fullName>
        <ecNumber evidence="3">2.7.13.3</ecNumber>
    </recommendedName>
</protein>
<dbReference type="SUPFAM" id="SSF55785">
    <property type="entry name" value="PYP-like sensor domain (PAS domain)"/>
    <property type="match status" value="4"/>
</dbReference>
<keyword evidence="12" id="KW-0902">Two-component regulatory system</keyword>
<evidence type="ECO:0000256" key="2">
    <source>
        <dbReference type="ARBA" id="ARBA00004651"/>
    </source>
</evidence>
<dbReference type="InterPro" id="IPR005467">
    <property type="entry name" value="His_kinase_dom"/>
</dbReference>
<comment type="subcellular location">
    <subcellularLocation>
        <location evidence="2">Cell membrane</location>
        <topology evidence="2">Multi-pass membrane protein</topology>
    </subcellularLocation>
</comment>
<keyword evidence="13" id="KW-0472">Membrane</keyword>
<dbReference type="InterPro" id="IPR013656">
    <property type="entry name" value="PAS_4"/>
</dbReference>
<dbReference type="InterPro" id="IPR036890">
    <property type="entry name" value="HATPase_C_sf"/>
</dbReference>
<dbReference type="InterPro" id="IPR003018">
    <property type="entry name" value="GAF"/>
</dbReference>
<evidence type="ECO:0000256" key="9">
    <source>
        <dbReference type="ARBA" id="ARBA00022777"/>
    </source>
</evidence>
<keyword evidence="6" id="KW-0808">Transferase</keyword>
<evidence type="ECO:0000259" key="16">
    <source>
        <dbReference type="PROSITE" id="PS50110"/>
    </source>
</evidence>
<dbReference type="SUPFAM" id="SSF47226">
    <property type="entry name" value="Histidine-containing phosphotransfer domain, HPT domain"/>
    <property type="match status" value="1"/>
</dbReference>
<dbReference type="InterPro" id="IPR003661">
    <property type="entry name" value="HisK_dim/P_dom"/>
</dbReference>
<dbReference type="InterPro" id="IPR003594">
    <property type="entry name" value="HATPase_dom"/>
</dbReference>
<keyword evidence="9" id="KW-0418">Kinase</keyword>
<dbReference type="Gene3D" id="3.30.450.40">
    <property type="match status" value="3"/>
</dbReference>
<accession>A0ABU9CIF5</accession>